<dbReference type="InterPro" id="IPR036291">
    <property type="entry name" value="NAD(P)-bd_dom_sf"/>
</dbReference>
<protein>
    <submittedName>
        <fullName evidence="2">dTDP-4-dehydrorhamnose reductase</fullName>
    </submittedName>
</protein>
<dbReference type="Proteomes" id="UP000225358">
    <property type="component" value="Segment"/>
</dbReference>
<dbReference type="PANTHER" id="PTHR10491">
    <property type="entry name" value="DTDP-4-DEHYDRORHAMNOSE REDUCTASE"/>
    <property type="match status" value="1"/>
</dbReference>
<accession>A0A1D7XFA3</accession>
<dbReference type="PANTHER" id="PTHR10491:SF4">
    <property type="entry name" value="METHIONINE ADENOSYLTRANSFERASE 2 SUBUNIT BETA"/>
    <property type="match status" value="1"/>
</dbReference>
<evidence type="ECO:0000313" key="3">
    <source>
        <dbReference type="Proteomes" id="UP000225358"/>
    </source>
</evidence>
<keyword evidence="3" id="KW-1185">Reference proteome</keyword>
<dbReference type="InterPro" id="IPR029903">
    <property type="entry name" value="RmlD-like-bd"/>
</dbReference>
<dbReference type="SUPFAM" id="SSF51735">
    <property type="entry name" value="NAD(P)-binding Rossmann-fold domains"/>
    <property type="match status" value="1"/>
</dbReference>
<evidence type="ECO:0000259" key="1">
    <source>
        <dbReference type="Pfam" id="PF04321"/>
    </source>
</evidence>
<feature type="domain" description="RmlD-like substrate binding" evidence="1">
    <location>
        <begin position="5"/>
        <end position="261"/>
    </location>
</feature>
<evidence type="ECO:0000313" key="2">
    <source>
        <dbReference type="EMBL" id="AOQ27230.1"/>
    </source>
</evidence>
<dbReference type="GO" id="GO:0008831">
    <property type="term" value="F:dTDP-4-dehydrorhamnose reductase activity"/>
    <property type="evidence" value="ECO:0007669"/>
    <property type="project" value="TreeGrafter"/>
</dbReference>
<gene>
    <name evidence="2" type="ORF">ESCO13_00100</name>
</gene>
<proteinExistence type="predicted"/>
<dbReference type="Gene3D" id="3.90.25.10">
    <property type="entry name" value="UDP-galactose 4-epimerase, domain 1"/>
    <property type="match status" value="1"/>
</dbReference>
<dbReference type="Gene3D" id="3.40.50.720">
    <property type="entry name" value="NAD(P)-binding Rossmann-like Domain"/>
    <property type="match status" value="1"/>
</dbReference>
<organism evidence="2 3">
    <name type="scientific">Escherichia phage ESCO13</name>
    <dbReference type="NCBI Taxonomy" id="1881104"/>
    <lineage>
        <taxon>Viruses</taxon>
        <taxon>Duplodnaviria</taxon>
        <taxon>Heunggongvirae</taxon>
        <taxon>Uroviricota</taxon>
        <taxon>Caudoviricetes</taxon>
        <taxon>Stephanstirmvirinae</taxon>
        <taxon>Phapecoctavirus</taxon>
        <taxon>Phapecoctavirus ESCO13</taxon>
    </lineage>
</organism>
<dbReference type="GO" id="GO:0019305">
    <property type="term" value="P:dTDP-rhamnose biosynthetic process"/>
    <property type="evidence" value="ECO:0007669"/>
    <property type="project" value="TreeGrafter"/>
</dbReference>
<dbReference type="CDD" id="cd05254">
    <property type="entry name" value="dTDP_HR_like_SDR_e"/>
    <property type="match status" value="1"/>
</dbReference>
<name>A0A1D7XFA3_9CAUD</name>
<dbReference type="Pfam" id="PF04321">
    <property type="entry name" value="RmlD_sub_bind"/>
    <property type="match status" value="1"/>
</dbReference>
<dbReference type="NCBIfam" id="TIGR01214">
    <property type="entry name" value="rmlD"/>
    <property type="match status" value="1"/>
</dbReference>
<dbReference type="InterPro" id="IPR005913">
    <property type="entry name" value="dTDP_dehydrorham_reduct"/>
</dbReference>
<sequence length="280" mass="30970">MLTYLVLGGNGQLGQALRKVAPANVSLIYPKERVDITNFEAVRNAIVEDYVDGVINCAAYTAVDKAEQDFATALAVNAYGPANIAAVCSKLKIDFVHISTDYIFNYSHPIFEDTTPNPINNYGYTKELGEKMVRGVNPNAYIIRTASVYSEFGNNFLKTMLSRYNDGQRDFIIVADQFSCPTYAPDLAEAIFEVLKTGWSRSVKTYHFAGSHLISWAEFAEKILTQMPEPVKISAVSASTYNAPAARPVKSQLVTSHYLTKSDLNKGIEQSLAVLLNKER</sequence>
<reference evidence="2" key="1">
    <citation type="submission" date="2017-02" db="EMBL/GenBank/DDBJ databases">
        <title>Complete genome sequence of two Escherichia coli phages, vB_EcoM_ ESCO5 and vB_EcoM_ESCO13, which are related to phAPEC8.</title>
        <authorList>
            <person name="Trotereau A."/>
            <person name="Gonnet M."/>
            <person name="Viardot A."/>
            <person name="Lalmanach A.-C."/>
            <person name="Guabiraba R."/>
            <person name="Chanteloup N."/>
            <person name="Schouler C."/>
        </authorList>
    </citation>
    <scope>NUCLEOTIDE SEQUENCE [LARGE SCALE GENOMIC DNA]</scope>
</reference>
<dbReference type="EMBL" id="KX552041">
    <property type="protein sequence ID" value="AOQ27230.1"/>
    <property type="molecule type" value="Genomic_DNA"/>
</dbReference>